<gene>
    <name evidence="2" type="ORF">IRI77_36900</name>
</gene>
<dbReference type="SMART" id="SM00260">
    <property type="entry name" value="CheW"/>
    <property type="match status" value="1"/>
</dbReference>
<dbReference type="RefSeq" id="WP_194449917.1">
    <property type="nucleotide sequence ID" value="NZ_CP063849.1"/>
</dbReference>
<evidence type="ECO:0000259" key="1">
    <source>
        <dbReference type="SMART" id="SM00260"/>
    </source>
</evidence>
<keyword evidence="3" id="KW-1185">Reference proteome</keyword>
<dbReference type="SUPFAM" id="SSF50341">
    <property type="entry name" value="CheW-like"/>
    <property type="match status" value="1"/>
</dbReference>
<dbReference type="Proteomes" id="UP000593892">
    <property type="component" value="Chromosome"/>
</dbReference>
<dbReference type="InterPro" id="IPR002545">
    <property type="entry name" value="CheW-lke_dom"/>
</dbReference>
<evidence type="ECO:0000313" key="2">
    <source>
        <dbReference type="EMBL" id="QOY88254.1"/>
    </source>
</evidence>
<proteinExistence type="predicted"/>
<dbReference type="AlphaFoldDB" id="A0A7S7SKF4"/>
<feature type="domain" description="CheW-like" evidence="1">
    <location>
        <begin position="2"/>
        <end position="136"/>
    </location>
</feature>
<protein>
    <submittedName>
        <fullName evidence="2">Chemotaxis protein CheW</fullName>
    </submittedName>
</protein>
<name>A0A7S7SKF4_PALFE</name>
<dbReference type="InterPro" id="IPR036061">
    <property type="entry name" value="CheW-like_dom_sf"/>
</dbReference>
<dbReference type="KEGG" id="pfer:IRI77_36900"/>
<dbReference type="EMBL" id="CP063849">
    <property type="protein sequence ID" value="QOY88254.1"/>
    <property type="molecule type" value="Genomic_DNA"/>
</dbReference>
<organism evidence="2 3">
    <name type="scientific">Paludibaculum fermentans</name>
    <dbReference type="NCBI Taxonomy" id="1473598"/>
    <lineage>
        <taxon>Bacteria</taxon>
        <taxon>Pseudomonadati</taxon>
        <taxon>Acidobacteriota</taxon>
        <taxon>Terriglobia</taxon>
        <taxon>Bryobacterales</taxon>
        <taxon>Bryobacteraceae</taxon>
        <taxon>Paludibaculum</taxon>
    </lineage>
</organism>
<evidence type="ECO:0000313" key="3">
    <source>
        <dbReference type="Proteomes" id="UP000593892"/>
    </source>
</evidence>
<dbReference type="GO" id="GO:0007165">
    <property type="term" value="P:signal transduction"/>
    <property type="evidence" value="ECO:0007669"/>
    <property type="project" value="InterPro"/>
</dbReference>
<reference evidence="2 3" key="1">
    <citation type="submission" date="2020-10" db="EMBL/GenBank/DDBJ databases">
        <title>Complete genome sequence of Paludibaculum fermentans P105T, a facultatively anaerobic acidobacterium capable of dissimilatory Fe(III) reduction.</title>
        <authorList>
            <person name="Dedysh S.N."/>
            <person name="Beletsky A.V."/>
            <person name="Kulichevskaya I.S."/>
            <person name="Mardanov A.V."/>
            <person name="Ravin N.V."/>
        </authorList>
    </citation>
    <scope>NUCLEOTIDE SEQUENCE [LARGE SCALE GENOMIC DNA]</scope>
    <source>
        <strain evidence="2 3">P105</strain>
    </source>
</reference>
<sequence length="138" mass="14979">MAVGERFLVVRLAGQEYAIPSGRVCGMLQTRGVELQRVDGRGALRYLTSVHGRTVPIYVPNRTLGLAERAISARSCLLLIRQAEADTEALQEAEFALAVDSVSRLEVLPPAAVRANAGLVRLGDKWRTVLDLEALRAA</sequence>
<dbReference type="Pfam" id="PF01584">
    <property type="entry name" value="CheW"/>
    <property type="match status" value="1"/>
</dbReference>
<accession>A0A7S7SKF4</accession>
<dbReference type="GO" id="GO:0006935">
    <property type="term" value="P:chemotaxis"/>
    <property type="evidence" value="ECO:0007669"/>
    <property type="project" value="InterPro"/>
</dbReference>